<gene>
    <name evidence="5" type="ORF">SHCRBa_121_A07_F_160</name>
</gene>
<dbReference type="SUPFAM" id="SSF52266">
    <property type="entry name" value="SGNH hydrolase"/>
    <property type="match status" value="1"/>
</dbReference>
<keyword evidence="4" id="KW-0732">Signal</keyword>
<evidence type="ECO:0008006" key="6">
    <source>
        <dbReference type="Google" id="ProtNLM"/>
    </source>
</evidence>
<evidence type="ECO:0000256" key="3">
    <source>
        <dbReference type="ARBA" id="ARBA00022963"/>
    </source>
</evidence>
<keyword evidence="3" id="KW-0443">Lipid metabolism</keyword>
<evidence type="ECO:0000256" key="1">
    <source>
        <dbReference type="ARBA" id="ARBA00008668"/>
    </source>
</evidence>
<dbReference type="InterPro" id="IPR001087">
    <property type="entry name" value="GDSL"/>
</dbReference>
<comment type="similarity">
    <text evidence="1">Belongs to the 'GDSL' lipolytic enzyme family.</text>
</comment>
<reference evidence="5" key="1">
    <citation type="submission" date="2013-05" db="EMBL/GenBank/DDBJ databases">
        <title>Building the sugarcane genome for biotechnology and identifying evolutionary trends.</title>
        <authorList>
            <person name="De Setta N."/>
            <person name="Monteiro-Vitorello C.B."/>
            <person name="Metcalfe C.J."/>
            <person name="Cruz G.M.Q."/>
            <person name="Del Bem L.E."/>
            <person name="Vicentini R."/>
            <person name="Nogueira F.T.S."/>
            <person name="Campos R.A."/>
            <person name="Nunes S.L."/>
            <person name="Turrini P.C.G."/>
            <person name="Vieira A.P."/>
            <person name="Cruz E.A.O."/>
            <person name="Correa T.C.S."/>
            <person name="Hotta C.T."/>
            <person name="de Mello-Varani A."/>
            <person name="Vautrin S."/>
            <person name="Trindade A.S."/>
            <person name="Vilela M.M."/>
            <person name="Horta C.L."/>
            <person name="Sato P.M."/>
            <person name="de Andrade R.F."/>
            <person name="Nishiyama M.Y."/>
            <person name="Cardoso-Silva C.B."/>
            <person name="Scortecci K.C."/>
            <person name="Garcia A.A.F."/>
            <person name="Carneiro M.S."/>
            <person name="Kim C."/>
            <person name="Paterson A.H."/>
            <person name="Berges H."/>
            <person name="D'Hont A."/>
            <person name="de-Souza A.P."/>
            <person name="Souza G.M."/>
            <person name="Vincentz M."/>
            <person name="Kitajima J.P."/>
            <person name="Van Sluys M.-A."/>
        </authorList>
    </citation>
    <scope>NUCLEOTIDE SEQUENCE</scope>
</reference>
<dbReference type="PANTHER" id="PTHR45648">
    <property type="entry name" value="GDSL LIPASE/ACYLHYDROLASE FAMILY PROTEIN (AFU_ORTHOLOGUE AFUA_4G14700)"/>
    <property type="match status" value="1"/>
</dbReference>
<keyword evidence="2" id="KW-0378">Hydrolase</keyword>
<dbReference type="EMBL" id="KF184679">
    <property type="protein sequence ID" value="AGT16195.1"/>
    <property type="molecule type" value="Genomic_DNA"/>
</dbReference>
<proteinExistence type="inferred from homology"/>
<name>A0A059Q0F0_9POAL</name>
<dbReference type="InterPro" id="IPR051058">
    <property type="entry name" value="GDSL_Est/Lipase"/>
</dbReference>
<organism evidence="5">
    <name type="scientific">Saccharum hybrid cultivar R570</name>
    <dbReference type="NCBI Taxonomy" id="131158"/>
    <lineage>
        <taxon>Eukaryota</taxon>
        <taxon>Viridiplantae</taxon>
        <taxon>Streptophyta</taxon>
        <taxon>Embryophyta</taxon>
        <taxon>Tracheophyta</taxon>
        <taxon>Spermatophyta</taxon>
        <taxon>Magnoliopsida</taxon>
        <taxon>Liliopsida</taxon>
        <taxon>Poales</taxon>
        <taxon>Poaceae</taxon>
        <taxon>PACMAD clade</taxon>
        <taxon>Panicoideae</taxon>
        <taxon>Andropogonodae</taxon>
        <taxon>Andropogoneae</taxon>
        <taxon>Saccharinae</taxon>
        <taxon>Saccharum</taxon>
        <taxon>Saccharum officinarum species complex</taxon>
    </lineage>
</organism>
<evidence type="ECO:0000313" key="5">
    <source>
        <dbReference type="EMBL" id="AGT16195.1"/>
    </source>
</evidence>
<dbReference type="Gene3D" id="3.40.50.1110">
    <property type="entry name" value="SGNH hydrolase"/>
    <property type="match status" value="1"/>
</dbReference>
<feature type="chain" id="PRO_5001581613" description="GDSL esterase/lipase" evidence="4">
    <location>
        <begin position="26"/>
        <end position="312"/>
    </location>
</feature>
<dbReference type="PANTHER" id="PTHR45648:SF67">
    <property type="entry name" value="GDSL ESTERASE_LIPASE"/>
    <property type="match status" value="1"/>
</dbReference>
<keyword evidence="3" id="KW-0442">Lipid degradation</keyword>
<feature type="signal peptide" evidence="4">
    <location>
        <begin position="1"/>
        <end position="25"/>
    </location>
</feature>
<accession>A0A059Q0F0</accession>
<protein>
    <recommendedName>
        <fullName evidence="6">GDSL esterase/lipase</fullName>
    </recommendedName>
</protein>
<dbReference type="AlphaFoldDB" id="A0A059Q0F0"/>
<dbReference type="Pfam" id="PF00657">
    <property type="entry name" value="Lipase_GDSL"/>
    <property type="match status" value="1"/>
</dbReference>
<dbReference type="InterPro" id="IPR036514">
    <property type="entry name" value="SGNH_hydro_sf"/>
</dbReference>
<evidence type="ECO:0000256" key="2">
    <source>
        <dbReference type="ARBA" id="ARBA00022801"/>
    </source>
</evidence>
<evidence type="ECO:0000256" key="4">
    <source>
        <dbReference type="SAM" id="SignalP"/>
    </source>
</evidence>
<dbReference type="GO" id="GO:0016042">
    <property type="term" value="P:lipid catabolic process"/>
    <property type="evidence" value="ECO:0007669"/>
    <property type="project" value="UniProtKB-KW"/>
</dbReference>
<dbReference type="GO" id="GO:0016788">
    <property type="term" value="F:hydrolase activity, acting on ester bonds"/>
    <property type="evidence" value="ECO:0007669"/>
    <property type="project" value="InterPro"/>
</dbReference>
<sequence>MVLGYNRHSVMVLLMCLLVLSSVRALVAAAGPTRRFSNGYNIADYLAKSMGFASSPPPYLSLAPSTARLVLTARGSGVSYASGGAGILDSTNAGNNIPLSKQVQYFKSTKSQMISKLGSRTTNLLLSKSTYLFSVGSNDLFVFATAQASASQNKSAADQQRDVATLYTSLISNYTATITDLHAMGARKFAIINVGLLGCVPAARLSSDGATGACLDGLNELASGLDDALASLFASLASRLLGFVYSLADYYGLSAATFDDPGASGNRDQHAFWDRVHPCQRGAMLAAQNFYDSRPGRYTAPINFKQLAYTSL</sequence>